<name>A0A662ZID4_9GAMM</name>
<dbReference type="Proteomes" id="UP000243745">
    <property type="component" value="Unassembled WGS sequence"/>
</dbReference>
<feature type="transmembrane region" description="Helical" evidence="1">
    <location>
        <begin position="5"/>
        <end position="23"/>
    </location>
</feature>
<dbReference type="OrthoDB" id="72963at2"/>
<accession>A0A662ZID4</accession>
<dbReference type="AlphaFoldDB" id="A0A662ZID4"/>
<organism evidence="2 3">
    <name type="scientific">Ruminobacter amylophilus</name>
    <dbReference type="NCBI Taxonomy" id="867"/>
    <lineage>
        <taxon>Bacteria</taxon>
        <taxon>Pseudomonadati</taxon>
        <taxon>Pseudomonadota</taxon>
        <taxon>Gammaproteobacteria</taxon>
        <taxon>Aeromonadales</taxon>
        <taxon>Succinivibrionaceae</taxon>
        <taxon>Ruminobacter</taxon>
    </lineage>
</organism>
<sequence length="193" mass="21704">MLWFMIYLVVLNLLTCPITLELLKSSSRNGDSGDINGILAFLSLAGGVIGFMAGFTVWRKKRRIRHVSKNLSTCVACSFAAFWLYFSVLGTVFSIWNSVAGCMTSWLSWVFWGYAVLINLLSFIWYGLDKSNAASGKERVPETNLLFKSFIGGAAGGLASMFMFRHKTRVWYFVTGNILMAVAQIYVTLRIMW</sequence>
<feature type="transmembrane region" description="Helical" evidence="1">
    <location>
        <begin position="35"/>
        <end position="58"/>
    </location>
</feature>
<evidence type="ECO:0000313" key="3">
    <source>
        <dbReference type="Proteomes" id="UP000243745"/>
    </source>
</evidence>
<feature type="transmembrane region" description="Helical" evidence="1">
    <location>
        <begin position="106"/>
        <end position="125"/>
    </location>
</feature>
<dbReference type="InterPro" id="IPR010718">
    <property type="entry name" value="DUF1294"/>
</dbReference>
<keyword evidence="1" id="KW-1133">Transmembrane helix</keyword>
<dbReference type="Pfam" id="PF06961">
    <property type="entry name" value="DUF1294"/>
    <property type="match status" value="1"/>
</dbReference>
<dbReference type="EMBL" id="FOXF01000021">
    <property type="protein sequence ID" value="SFP40925.1"/>
    <property type="molecule type" value="Genomic_DNA"/>
</dbReference>
<feature type="transmembrane region" description="Helical" evidence="1">
    <location>
        <begin position="70"/>
        <end position="94"/>
    </location>
</feature>
<evidence type="ECO:0000256" key="1">
    <source>
        <dbReference type="SAM" id="Phobius"/>
    </source>
</evidence>
<protein>
    <submittedName>
        <fullName evidence="2">Uncharacterized membrane protein YsdA, DUF1294 family</fullName>
    </submittedName>
</protein>
<keyword evidence="3" id="KW-1185">Reference proteome</keyword>
<keyword evidence="1" id="KW-0472">Membrane</keyword>
<reference evidence="2 3" key="1">
    <citation type="submission" date="2016-10" db="EMBL/GenBank/DDBJ databases">
        <authorList>
            <person name="Varghese N."/>
            <person name="Submissions S."/>
        </authorList>
    </citation>
    <scope>NUCLEOTIDE SEQUENCE [LARGE SCALE GENOMIC DNA]</scope>
    <source>
        <strain evidence="2 3">DSM 1361</strain>
    </source>
</reference>
<keyword evidence="1" id="KW-0812">Transmembrane</keyword>
<proteinExistence type="predicted"/>
<dbReference type="RefSeq" id="WP_093142147.1">
    <property type="nucleotide sequence ID" value="NZ_FOXF01000021.1"/>
</dbReference>
<feature type="transmembrane region" description="Helical" evidence="1">
    <location>
        <begin position="170"/>
        <end position="189"/>
    </location>
</feature>
<gene>
    <name evidence="2" type="ORF">SAMN02910344_01311</name>
</gene>
<evidence type="ECO:0000313" key="2">
    <source>
        <dbReference type="EMBL" id="SFP40925.1"/>
    </source>
</evidence>